<dbReference type="Pfam" id="PF03401">
    <property type="entry name" value="TctC"/>
    <property type="match status" value="1"/>
</dbReference>
<dbReference type="InterPro" id="IPR005064">
    <property type="entry name" value="BUG"/>
</dbReference>
<dbReference type="CDD" id="cd07012">
    <property type="entry name" value="PBP2_Bug_TTT"/>
    <property type="match status" value="1"/>
</dbReference>
<comment type="similarity">
    <text evidence="1">Belongs to the UPF0065 (bug) family.</text>
</comment>
<keyword evidence="3" id="KW-1185">Reference proteome</keyword>
<gene>
    <name evidence="2" type="ORF">JJ685_29340</name>
</gene>
<evidence type="ECO:0000313" key="2">
    <source>
        <dbReference type="EMBL" id="MBL0395272.1"/>
    </source>
</evidence>
<sequence length="325" mass="33741">MTLHRRTFLQSGAALAGAALGVPALAAGWPSRPLRIIIPFAPGGTSDTIARLIGKPLGDLLAQPIVIENKTGANGIIGAQSTAQATDEHTVLLTDMSSLAISPLVTKDLPYKQSDIKGVTMLAYSPHLLVAHPALAASNMRELVALSKTKPVNVSSAGSGSANHLGVVDIALSSGLRWQHVPFRGGAAALADTAAGNTQLCLNGMLATLPLVQGGRLKVIGVSKRTRTALLPNAPTIAEQGVKDFESGTYQGVVVPASMPKANAEKLAAALIQVIRAPEIRARLTEAGAEVMTSTPQETSDFLARENKRWANVIQRAGAQLEGNA</sequence>
<reference evidence="2 3" key="1">
    <citation type="journal article" date="2017" name="Int. J. Syst. Evol. Microbiol.">
        <title>Ramlibacter monticola sp. nov., isolated from forest soil.</title>
        <authorList>
            <person name="Chaudhary D.K."/>
            <person name="Kim J."/>
        </authorList>
    </citation>
    <scope>NUCLEOTIDE SEQUENCE [LARGE SCALE GENOMIC DNA]</scope>
    <source>
        <strain evidence="2 3">KACC 19175</strain>
    </source>
</reference>
<dbReference type="RefSeq" id="WP_201677946.1">
    <property type="nucleotide sequence ID" value="NZ_JAEQNE010000014.1"/>
</dbReference>
<dbReference type="PROSITE" id="PS51318">
    <property type="entry name" value="TAT"/>
    <property type="match status" value="1"/>
</dbReference>
<protein>
    <submittedName>
        <fullName evidence="2">Tripartite tricarboxylate transporter substrate binding protein</fullName>
    </submittedName>
</protein>
<evidence type="ECO:0000256" key="1">
    <source>
        <dbReference type="ARBA" id="ARBA00006987"/>
    </source>
</evidence>
<evidence type="ECO:0000313" key="3">
    <source>
        <dbReference type="Proteomes" id="UP000599109"/>
    </source>
</evidence>
<dbReference type="Proteomes" id="UP000599109">
    <property type="component" value="Unassembled WGS sequence"/>
</dbReference>
<dbReference type="InterPro" id="IPR006311">
    <property type="entry name" value="TAT_signal"/>
</dbReference>
<dbReference type="Gene3D" id="3.40.190.10">
    <property type="entry name" value="Periplasmic binding protein-like II"/>
    <property type="match status" value="1"/>
</dbReference>
<dbReference type="EMBL" id="JAEQNE010000014">
    <property type="protein sequence ID" value="MBL0395272.1"/>
    <property type="molecule type" value="Genomic_DNA"/>
</dbReference>
<comment type="caution">
    <text evidence="2">The sequence shown here is derived from an EMBL/GenBank/DDBJ whole genome shotgun (WGS) entry which is preliminary data.</text>
</comment>
<organism evidence="2 3">
    <name type="scientific">Ramlibacter monticola</name>
    <dbReference type="NCBI Taxonomy" id="1926872"/>
    <lineage>
        <taxon>Bacteria</taxon>
        <taxon>Pseudomonadati</taxon>
        <taxon>Pseudomonadota</taxon>
        <taxon>Betaproteobacteria</taxon>
        <taxon>Burkholderiales</taxon>
        <taxon>Comamonadaceae</taxon>
        <taxon>Ramlibacter</taxon>
    </lineage>
</organism>
<dbReference type="PANTHER" id="PTHR42928">
    <property type="entry name" value="TRICARBOXYLATE-BINDING PROTEIN"/>
    <property type="match status" value="1"/>
</dbReference>
<proteinExistence type="inferred from homology"/>
<dbReference type="AlphaFoldDB" id="A0A936ZAG9"/>
<dbReference type="PIRSF" id="PIRSF017082">
    <property type="entry name" value="YflP"/>
    <property type="match status" value="1"/>
</dbReference>
<name>A0A936ZAG9_9BURK</name>
<accession>A0A936ZAG9</accession>
<dbReference type="InterPro" id="IPR042100">
    <property type="entry name" value="Bug_dom1"/>
</dbReference>
<dbReference type="Gene3D" id="3.40.190.150">
    <property type="entry name" value="Bordetella uptake gene, domain 1"/>
    <property type="match status" value="1"/>
</dbReference>
<dbReference type="PANTHER" id="PTHR42928:SF5">
    <property type="entry name" value="BLR1237 PROTEIN"/>
    <property type="match status" value="1"/>
</dbReference>